<name>A0A264W3X3_9BACL</name>
<dbReference type="AlphaFoldDB" id="A0A264W3X3"/>
<evidence type="ECO:0000313" key="1">
    <source>
        <dbReference type="EMBL" id="OZS78251.1"/>
    </source>
</evidence>
<dbReference type="RefSeq" id="WP_094942627.1">
    <property type="nucleotide sequence ID" value="NZ_NOKQ01000199.1"/>
</dbReference>
<gene>
    <name evidence="1" type="ORF">CF394_07255</name>
</gene>
<protein>
    <recommendedName>
        <fullName evidence="3">HNH endonuclease</fullName>
    </recommendedName>
</protein>
<accession>A0A264W3X3</accession>
<comment type="caution">
    <text evidence="1">The sequence shown here is derived from an EMBL/GenBank/DDBJ whole genome shotgun (WGS) entry which is preliminary data.</text>
</comment>
<sequence length="282" mass="32500">MRKLAKPNYEIADVFETCISRVSNRDLKERYSECLPDILIADNKYKTLAPQALLFTFEDNLCKNRPVTIKEMKAIYTQRMAQQTGPGYDIYKKIKKTAIHRTCPMCGHRKVTTLDHYLPKALFPSVVITPLNLIPSCFECNKKKSSKVSNSSENETLHPYFDDLGEERFLFADVIETTPPVINFSIIAPSNWSEQLTNRVKNHFATFNLNILYRIHAADEILGQSGYWSLLNKNSLKMHLKEQANSRRSVHINSWETALYEGIAKSEWFCDGGYLQLHEPDE</sequence>
<organism evidence="1 2">
    <name type="scientific">Tetzosporium hominis</name>
    <dbReference type="NCBI Taxonomy" id="2020506"/>
    <lineage>
        <taxon>Bacteria</taxon>
        <taxon>Bacillati</taxon>
        <taxon>Bacillota</taxon>
        <taxon>Bacilli</taxon>
        <taxon>Bacillales</taxon>
        <taxon>Caryophanaceae</taxon>
        <taxon>Tetzosporium</taxon>
    </lineage>
</organism>
<dbReference type="Gene3D" id="1.10.30.50">
    <property type="match status" value="1"/>
</dbReference>
<dbReference type="OrthoDB" id="9816185at2"/>
<proteinExistence type="predicted"/>
<reference evidence="1 2" key="1">
    <citation type="submission" date="2017-07" db="EMBL/GenBank/DDBJ databases">
        <title>Tetzosporium hominis gen.nov. sp.nov.</title>
        <authorList>
            <person name="Tetz G."/>
            <person name="Tetz V."/>
        </authorList>
    </citation>
    <scope>NUCLEOTIDE SEQUENCE [LARGE SCALE GENOMIC DNA]</scope>
    <source>
        <strain evidence="1 2">VT-49</strain>
    </source>
</reference>
<evidence type="ECO:0000313" key="2">
    <source>
        <dbReference type="Proteomes" id="UP000217065"/>
    </source>
</evidence>
<keyword evidence="2" id="KW-1185">Reference proteome</keyword>
<dbReference type="EMBL" id="NOKQ01000199">
    <property type="protein sequence ID" value="OZS78251.1"/>
    <property type="molecule type" value="Genomic_DNA"/>
</dbReference>
<dbReference type="Proteomes" id="UP000217065">
    <property type="component" value="Unassembled WGS sequence"/>
</dbReference>
<evidence type="ECO:0008006" key="3">
    <source>
        <dbReference type="Google" id="ProtNLM"/>
    </source>
</evidence>